<name>A0ABT9IM08_9MICC</name>
<dbReference type="Pfam" id="PF24201">
    <property type="entry name" value="DUF7426"/>
    <property type="match status" value="1"/>
</dbReference>
<sequence length="119" mass="12902">MSFAPLEDILGPIVLTMRGQEFTLPTMTAEESAALRERIVTGMTEAELTAAFLGEVGEEMFRHGISLEAITKVALVAFVDWFYGREASEKAWADPELFTAVLDKHLNPTPAAAVEGSDG</sequence>
<dbReference type="EMBL" id="JAVALS010000002">
    <property type="protein sequence ID" value="MDP5226629.1"/>
    <property type="molecule type" value="Genomic_DNA"/>
</dbReference>
<comment type="caution">
    <text evidence="2">The sequence shown here is derived from an EMBL/GenBank/DDBJ whole genome shotgun (WGS) entry which is preliminary data.</text>
</comment>
<dbReference type="Proteomes" id="UP001232725">
    <property type="component" value="Unassembled WGS sequence"/>
</dbReference>
<evidence type="ECO:0000313" key="3">
    <source>
        <dbReference type="Proteomes" id="UP001232725"/>
    </source>
</evidence>
<organism evidence="2 3">
    <name type="scientific">Arthrobacter horti</name>
    <dbReference type="NCBI Taxonomy" id="3068273"/>
    <lineage>
        <taxon>Bacteria</taxon>
        <taxon>Bacillati</taxon>
        <taxon>Actinomycetota</taxon>
        <taxon>Actinomycetes</taxon>
        <taxon>Micrococcales</taxon>
        <taxon>Micrococcaceae</taxon>
        <taxon>Arthrobacter</taxon>
    </lineage>
</organism>
<evidence type="ECO:0000259" key="1">
    <source>
        <dbReference type="Pfam" id="PF24201"/>
    </source>
</evidence>
<reference evidence="2 3" key="1">
    <citation type="submission" date="2023-08" db="EMBL/GenBank/DDBJ databases">
        <title>Arthrobacter horti sp. nov., isolated from forest soil.</title>
        <authorList>
            <person name="Park M."/>
        </authorList>
    </citation>
    <scope>NUCLEOTIDE SEQUENCE [LARGE SCALE GENOMIC DNA]</scope>
    <source>
        <strain evidence="2 3">YJM1</strain>
    </source>
</reference>
<evidence type="ECO:0000313" key="2">
    <source>
        <dbReference type="EMBL" id="MDP5226629.1"/>
    </source>
</evidence>
<proteinExistence type="predicted"/>
<feature type="domain" description="DUF7426" evidence="1">
    <location>
        <begin position="13"/>
        <end position="97"/>
    </location>
</feature>
<gene>
    <name evidence="2" type="ORF">Q9R02_05610</name>
</gene>
<dbReference type="RefSeq" id="WP_305995671.1">
    <property type="nucleotide sequence ID" value="NZ_JAVALS010000002.1"/>
</dbReference>
<protein>
    <recommendedName>
        <fullName evidence="1">DUF7426 domain-containing protein</fullName>
    </recommendedName>
</protein>
<dbReference type="InterPro" id="IPR055849">
    <property type="entry name" value="DUF7426"/>
</dbReference>
<keyword evidence="3" id="KW-1185">Reference proteome</keyword>
<accession>A0ABT9IM08</accession>